<sequence length="70" mass="8079">MLIPLEGDRLILTRRLVALVRRDGRTDVIVRDGPTDATGLTPKTLRERQRRLWDRGRTEAMNLLQGGQER</sequence>
<dbReference type="RefSeq" id="WP_274373963.1">
    <property type="nucleotide sequence ID" value="NZ_CP072943.1"/>
</dbReference>
<dbReference type="Proteomes" id="UP000671879">
    <property type="component" value="Chromosome"/>
</dbReference>
<accession>A0A9Q7F006</accession>
<protein>
    <submittedName>
        <fullName evidence="1">Uncharacterized protein</fullName>
    </submittedName>
</protein>
<name>A0A9Q7F006_9BACT</name>
<dbReference type="EMBL" id="CP072943">
    <property type="protein sequence ID" value="QTX32712.1"/>
    <property type="molecule type" value="Genomic_DNA"/>
</dbReference>
<gene>
    <name evidence="1" type="ORF">KAR29_01870</name>
</gene>
<dbReference type="AlphaFoldDB" id="A0A9Q7F006"/>
<dbReference type="KEGG" id="aram:KAR29_01870"/>
<reference evidence="2" key="1">
    <citation type="submission" date="2021-04" db="EMBL/GenBank/DDBJ databases">
        <title>A novel Synergistetes isolate from a pyrite-forming mixed culture.</title>
        <authorList>
            <person name="Bunk B."/>
            <person name="Sproer C."/>
            <person name="Spring S."/>
            <person name="Pester M."/>
        </authorList>
    </citation>
    <scope>NUCLEOTIDE SEQUENCE [LARGE SCALE GENOMIC DNA]</scope>
    <source>
        <strain evidence="2">J.5.4.2-T.3.5.2</strain>
    </source>
</reference>
<proteinExistence type="predicted"/>
<organism evidence="1 2">
    <name type="scientific">Aminithiophilus ramosus</name>
    <dbReference type="NCBI Taxonomy" id="3029084"/>
    <lineage>
        <taxon>Bacteria</taxon>
        <taxon>Thermotogati</taxon>
        <taxon>Synergistota</taxon>
        <taxon>Synergistia</taxon>
        <taxon>Synergistales</taxon>
        <taxon>Aminithiophilaceae</taxon>
        <taxon>Aminithiophilus</taxon>
    </lineage>
</organism>
<keyword evidence="2" id="KW-1185">Reference proteome</keyword>
<evidence type="ECO:0000313" key="1">
    <source>
        <dbReference type="EMBL" id="QTX32712.1"/>
    </source>
</evidence>
<evidence type="ECO:0000313" key="2">
    <source>
        <dbReference type="Proteomes" id="UP000671879"/>
    </source>
</evidence>